<evidence type="ECO:0000313" key="2">
    <source>
        <dbReference type="EMBL" id="GAB79191.1"/>
    </source>
</evidence>
<reference evidence="2 3" key="1">
    <citation type="submission" date="2012-08" db="EMBL/GenBank/DDBJ databases">
        <title>Whole genome shotgun sequence of Austwickia chelonae NBRC 105200.</title>
        <authorList>
            <person name="Yoshida I."/>
            <person name="Hosoyama A."/>
            <person name="Tsuchikane K."/>
            <person name="Katsumata H."/>
            <person name="Ando Y."/>
            <person name="Ohji S."/>
            <person name="Hamada M."/>
            <person name="Tamura T."/>
            <person name="Yamazoe A."/>
            <person name="Yamazaki S."/>
            <person name="Fujita N."/>
        </authorList>
    </citation>
    <scope>NUCLEOTIDE SEQUENCE [LARGE SCALE GENOMIC DNA]</scope>
    <source>
        <strain evidence="2 3">NBRC 105200</strain>
    </source>
</reference>
<sequence length="142" mass="15297">MGPSHPDVLLSSRALDEARNLNKSLDTGHQMASLPRPDGAPQPLPSALDHVLRQAIRILASGQTVTVGSRPATLTTTAAAAALGVSRPTLMKMIRKGEIPAHKVGSHTRLRTDDVDEARRRRRADQRAAFDALRELEAADDV</sequence>
<feature type="domain" description="Helix-turn-helix" evidence="1">
    <location>
        <begin position="74"/>
        <end position="122"/>
    </location>
</feature>
<organism evidence="2 3">
    <name type="scientific">Austwickia chelonae NBRC 105200</name>
    <dbReference type="NCBI Taxonomy" id="1184607"/>
    <lineage>
        <taxon>Bacteria</taxon>
        <taxon>Bacillati</taxon>
        <taxon>Actinomycetota</taxon>
        <taxon>Actinomycetes</taxon>
        <taxon>Micrococcales</taxon>
        <taxon>Dermatophilaceae</taxon>
        <taxon>Austwickia</taxon>
    </lineage>
</organism>
<dbReference type="InterPro" id="IPR009061">
    <property type="entry name" value="DNA-bd_dom_put_sf"/>
</dbReference>
<keyword evidence="3" id="KW-1185">Reference proteome</keyword>
<proteinExistence type="predicted"/>
<dbReference type="NCBIfam" id="TIGR01764">
    <property type="entry name" value="excise"/>
    <property type="match status" value="1"/>
</dbReference>
<dbReference type="Proteomes" id="UP000008495">
    <property type="component" value="Unassembled WGS sequence"/>
</dbReference>
<evidence type="ECO:0000259" key="1">
    <source>
        <dbReference type="Pfam" id="PF12728"/>
    </source>
</evidence>
<dbReference type="STRING" id="100225.SAMN05421595_2496"/>
<gene>
    <name evidence="2" type="ORF">AUCHE_21_00160</name>
</gene>
<dbReference type="SUPFAM" id="SSF46955">
    <property type="entry name" value="Putative DNA-binding domain"/>
    <property type="match status" value="1"/>
</dbReference>
<dbReference type="EMBL" id="BAGZ01000021">
    <property type="protein sequence ID" value="GAB79191.1"/>
    <property type="molecule type" value="Genomic_DNA"/>
</dbReference>
<dbReference type="InterPro" id="IPR041657">
    <property type="entry name" value="HTH_17"/>
</dbReference>
<protein>
    <recommendedName>
        <fullName evidence="1">Helix-turn-helix domain-containing protein</fullName>
    </recommendedName>
</protein>
<dbReference type="InterPro" id="IPR010093">
    <property type="entry name" value="SinI_DNA-bd"/>
</dbReference>
<dbReference type="GO" id="GO:0003677">
    <property type="term" value="F:DNA binding"/>
    <property type="evidence" value="ECO:0007669"/>
    <property type="project" value="InterPro"/>
</dbReference>
<accession>K6UNR6</accession>
<name>K6UNR6_9MICO</name>
<dbReference type="AlphaFoldDB" id="K6UNR6"/>
<evidence type="ECO:0000313" key="3">
    <source>
        <dbReference type="Proteomes" id="UP000008495"/>
    </source>
</evidence>
<dbReference type="OrthoDB" id="26212at2"/>
<comment type="caution">
    <text evidence="2">The sequence shown here is derived from an EMBL/GenBank/DDBJ whole genome shotgun (WGS) entry which is preliminary data.</text>
</comment>
<dbReference type="eggNOG" id="COG3311">
    <property type="taxonomic scope" value="Bacteria"/>
</dbReference>
<dbReference type="Pfam" id="PF12728">
    <property type="entry name" value="HTH_17"/>
    <property type="match status" value="1"/>
</dbReference>